<name>A0ABP0JB15_9DINO</name>
<protein>
    <recommendedName>
        <fullName evidence="3">RNase H type-1 domain-containing protein</fullName>
    </recommendedName>
</protein>
<dbReference type="Proteomes" id="UP001642484">
    <property type="component" value="Unassembled WGS sequence"/>
</dbReference>
<sequence>MDGDEFVVIGTMSGALVDSDETCNTVPRAELMALVRALEALSWHDGPVQVAFHASYVQTTWQKVSHNKHVGNPNEDLKMRLRRLDRRSVELCKVKSRMSLQDHIDLGRPAWSWHANAAADSLAGEAAVAFAPYGKDKANAFILGRAWRLNKWLLPRVGCNFGCVSRVPVNFRSKVSLDAPRMLSCCL</sequence>
<proteinExistence type="predicted"/>
<accession>A0ABP0JB15</accession>
<evidence type="ECO:0008006" key="3">
    <source>
        <dbReference type="Google" id="ProtNLM"/>
    </source>
</evidence>
<evidence type="ECO:0000313" key="2">
    <source>
        <dbReference type="Proteomes" id="UP001642484"/>
    </source>
</evidence>
<keyword evidence="2" id="KW-1185">Reference proteome</keyword>
<dbReference type="SUPFAM" id="SSF53098">
    <property type="entry name" value="Ribonuclease H-like"/>
    <property type="match status" value="1"/>
</dbReference>
<dbReference type="EMBL" id="CAXAMN010004891">
    <property type="protein sequence ID" value="CAK9011394.1"/>
    <property type="molecule type" value="Genomic_DNA"/>
</dbReference>
<dbReference type="InterPro" id="IPR036397">
    <property type="entry name" value="RNaseH_sf"/>
</dbReference>
<comment type="caution">
    <text evidence="1">The sequence shown here is derived from an EMBL/GenBank/DDBJ whole genome shotgun (WGS) entry which is preliminary data.</text>
</comment>
<dbReference type="Gene3D" id="3.30.420.10">
    <property type="entry name" value="Ribonuclease H-like superfamily/Ribonuclease H"/>
    <property type="match status" value="1"/>
</dbReference>
<dbReference type="InterPro" id="IPR012337">
    <property type="entry name" value="RNaseH-like_sf"/>
</dbReference>
<reference evidence="1 2" key="1">
    <citation type="submission" date="2024-02" db="EMBL/GenBank/DDBJ databases">
        <authorList>
            <person name="Chen Y."/>
            <person name="Shah S."/>
            <person name="Dougan E. K."/>
            <person name="Thang M."/>
            <person name="Chan C."/>
        </authorList>
    </citation>
    <scope>NUCLEOTIDE SEQUENCE [LARGE SCALE GENOMIC DNA]</scope>
</reference>
<gene>
    <name evidence="1" type="ORF">CCMP2556_LOCUS10433</name>
</gene>
<evidence type="ECO:0000313" key="1">
    <source>
        <dbReference type="EMBL" id="CAK9011394.1"/>
    </source>
</evidence>
<organism evidence="1 2">
    <name type="scientific">Durusdinium trenchii</name>
    <dbReference type="NCBI Taxonomy" id="1381693"/>
    <lineage>
        <taxon>Eukaryota</taxon>
        <taxon>Sar</taxon>
        <taxon>Alveolata</taxon>
        <taxon>Dinophyceae</taxon>
        <taxon>Suessiales</taxon>
        <taxon>Symbiodiniaceae</taxon>
        <taxon>Durusdinium</taxon>
    </lineage>
</organism>